<reference evidence="1" key="1">
    <citation type="submission" date="2013-11" db="EMBL/GenBank/DDBJ databases">
        <title>Microbial diversity, functional groups and degradation webs in Northern and Southern Mediterranean and Red Sea marine crude oil polluted sites.</title>
        <authorList>
            <person name="Daffonchio D."/>
            <person name="Mapelli F."/>
            <person name="Ferrer M."/>
            <person name="Richter M."/>
            <person name="Cherif A."/>
            <person name="Malkawi H.I."/>
            <person name="Yakimov M.M."/>
            <person name="Abdel-Fattah Y.R."/>
            <person name="Blaghen M."/>
            <person name="Golyshin P.N."/>
            <person name="Kalogerakis N."/>
            <person name="Boon N."/>
            <person name="Magagnini M."/>
            <person name="Fava F."/>
        </authorList>
    </citation>
    <scope>NUCLEOTIDE SEQUENCE</scope>
</reference>
<sequence length="37" mass="4024">MRVDLRARLVQSFCGAVTVGFVVGPDVGRARHVELPD</sequence>
<proteinExistence type="predicted"/>
<organism evidence="1">
    <name type="scientific">marine sediment metagenome</name>
    <dbReference type="NCBI Taxonomy" id="412755"/>
    <lineage>
        <taxon>unclassified sequences</taxon>
        <taxon>metagenomes</taxon>
        <taxon>ecological metagenomes</taxon>
    </lineage>
</organism>
<comment type="caution">
    <text evidence="1">The sequence shown here is derived from an EMBL/GenBank/DDBJ whole genome shotgun (WGS) entry which is preliminary data.</text>
</comment>
<gene>
    <name evidence="1" type="ORF">MGSAQ_001723</name>
</gene>
<dbReference type="EMBL" id="AYSL01000943">
    <property type="protein sequence ID" value="KTF06780.1"/>
    <property type="molecule type" value="Genomic_DNA"/>
</dbReference>
<protein>
    <submittedName>
        <fullName evidence="1">Uncharacterized protein</fullName>
    </submittedName>
</protein>
<accession>A0A1B6NTG6</accession>
<name>A0A1B6NTG6_9ZZZZ</name>
<evidence type="ECO:0000313" key="1">
    <source>
        <dbReference type="EMBL" id="KTF06780.1"/>
    </source>
</evidence>
<dbReference type="AlphaFoldDB" id="A0A1B6NTG6"/>